<dbReference type="OrthoDB" id="581550at2"/>
<feature type="region of interest" description="Disordered" evidence="1">
    <location>
        <begin position="41"/>
        <end position="62"/>
    </location>
</feature>
<reference evidence="2 3" key="1">
    <citation type="journal article" date="2011" name="J. Bacteriol.">
        <title>Complete genome sequences of the chemolithoautotrophic Oligotropha carboxidovorans strains OM4 and OM5.</title>
        <authorList>
            <person name="Volland S."/>
            <person name="Rachinger M."/>
            <person name="Strittmatter A."/>
            <person name="Daniel R."/>
            <person name="Gottschalk G."/>
            <person name="Meyer O."/>
        </authorList>
    </citation>
    <scope>NUCLEOTIDE SEQUENCE [LARGE SCALE GENOMIC DNA]</scope>
    <source>
        <strain evidence="3">ATCC 49405 / DSM 1227 / KCTC 32145 / OM5</strain>
    </source>
</reference>
<protein>
    <submittedName>
        <fullName evidence="2">Uncharacterized protein</fullName>
    </submittedName>
</protein>
<name>F8BRS2_AFIC5</name>
<dbReference type="HOGENOM" id="CLU_1823403_0_0_5"/>
<dbReference type="EMBL" id="CP002826">
    <property type="protein sequence ID" value="AEI07153.1"/>
    <property type="molecule type" value="Genomic_DNA"/>
</dbReference>
<sequence>MGKFCPACGETKARTSFYKHPHKSDGLQGICKECHKTAMKRNRRENPDVQERDRARAKQPHRRAMAKALVARWREVNPDLYLAQNAINNAIRDGKLKRGVCACGAKENVFGIAVDPKQPLRKIKWECARCYHRSRFEREVA</sequence>
<proteinExistence type="predicted"/>
<dbReference type="STRING" id="504832.OCA5_c24570"/>
<evidence type="ECO:0000313" key="2">
    <source>
        <dbReference type="EMBL" id="AEI07153.1"/>
    </source>
</evidence>
<dbReference type="AlphaFoldDB" id="F8BRS2"/>
<dbReference type="KEGG" id="ocg:OCA5_c24570"/>
<accession>F8BRS2</accession>
<evidence type="ECO:0000313" key="3">
    <source>
        <dbReference type="Proteomes" id="UP000007730"/>
    </source>
</evidence>
<gene>
    <name evidence="2" type="ordered locus">OCA5_c24570</name>
</gene>
<keyword evidence="3" id="KW-1185">Reference proteome</keyword>
<dbReference type="Proteomes" id="UP000007730">
    <property type="component" value="Chromosome"/>
</dbReference>
<organism evidence="2 3">
    <name type="scientific">Afipia carboxidovorans (strain ATCC 49405 / DSM 1227 / KCTC 32145 / OM5)</name>
    <name type="common">Oligotropha carboxidovorans</name>
    <dbReference type="NCBI Taxonomy" id="504832"/>
    <lineage>
        <taxon>Bacteria</taxon>
        <taxon>Pseudomonadati</taxon>
        <taxon>Pseudomonadota</taxon>
        <taxon>Alphaproteobacteria</taxon>
        <taxon>Hyphomicrobiales</taxon>
        <taxon>Nitrobacteraceae</taxon>
        <taxon>Afipia</taxon>
    </lineage>
</organism>
<feature type="compositionally biased region" description="Basic and acidic residues" evidence="1">
    <location>
        <begin position="44"/>
        <end position="56"/>
    </location>
</feature>
<evidence type="ECO:0000256" key="1">
    <source>
        <dbReference type="SAM" id="MobiDB-lite"/>
    </source>
</evidence>